<evidence type="ECO:0000313" key="1">
    <source>
        <dbReference type="EMBL" id="RCG31509.1"/>
    </source>
</evidence>
<reference evidence="1 2" key="1">
    <citation type="submission" date="2018-06" db="EMBL/GenBank/DDBJ databases">
        <title>Sphaerisporangium craniellae sp. nov., isolated from a marine sponge in the South China Sea.</title>
        <authorList>
            <person name="Li L."/>
        </authorList>
    </citation>
    <scope>NUCLEOTIDE SEQUENCE [LARGE SCALE GENOMIC DNA]</scope>
    <source>
        <strain evidence="1 2">CCTCC AA 208026</strain>
    </source>
</reference>
<dbReference type="RefSeq" id="WP_114028079.1">
    <property type="nucleotide sequence ID" value="NZ_QOIL01000004.1"/>
</dbReference>
<dbReference type="InterPro" id="IPR046041">
    <property type="entry name" value="DUF5999"/>
</dbReference>
<sequence>MCQHQPQCPPADAVDHEAACLVAFHPEQGWGLLCNGVVVFEDTGELLPDGRSVPPLHQVAYGREAYGRAA</sequence>
<name>A0A367FNM7_9ACTN</name>
<accession>A0A367FNM7</accession>
<dbReference type="Pfam" id="PF19462">
    <property type="entry name" value="DUF5999"/>
    <property type="match status" value="1"/>
</dbReference>
<protein>
    <submittedName>
        <fullName evidence="1">Uncharacterized protein</fullName>
    </submittedName>
</protein>
<proteinExistence type="predicted"/>
<gene>
    <name evidence="1" type="ORF">DQ384_07955</name>
</gene>
<dbReference type="OrthoDB" id="3217111at2"/>
<evidence type="ECO:0000313" key="2">
    <source>
        <dbReference type="Proteomes" id="UP000253094"/>
    </source>
</evidence>
<dbReference type="Proteomes" id="UP000253094">
    <property type="component" value="Unassembled WGS sequence"/>
</dbReference>
<comment type="caution">
    <text evidence="1">The sequence shown here is derived from an EMBL/GenBank/DDBJ whole genome shotgun (WGS) entry which is preliminary data.</text>
</comment>
<keyword evidence="2" id="KW-1185">Reference proteome</keyword>
<dbReference type="AlphaFoldDB" id="A0A367FNM7"/>
<dbReference type="EMBL" id="QOIL01000004">
    <property type="protein sequence ID" value="RCG31509.1"/>
    <property type="molecule type" value="Genomic_DNA"/>
</dbReference>
<organism evidence="1 2">
    <name type="scientific">Sphaerisporangium album</name>
    <dbReference type="NCBI Taxonomy" id="509200"/>
    <lineage>
        <taxon>Bacteria</taxon>
        <taxon>Bacillati</taxon>
        <taxon>Actinomycetota</taxon>
        <taxon>Actinomycetes</taxon>
        <taxon>Streptosporangiales</taxon>
        <taxon>Streptosporangiaceae</taxon>
        <taxon>Sphaerisporangium</taxon>
    </lineage>
</organism>